<keyword evidence="5" id="KW-0804">Transcription</keyword>
<dbReference type="KEGG" id="hara:AArcS_1439"/>
<dbReference type="PROSITE" id="PS50110">
    <property type="entry name" value="RESPONSE_REGULATORY"/>
    <property type="match status" value="1"/>
</dbReference>
<evidence type="ECO:0000256" key="6">
    <source>
        <dbReference type="PROSITE-ProRule" id="PRU00169"/>
    </source>
</evidence>
<dbReference type="SMART" id="SM00448">
    <property type="entry name" value="REC"/>
    <property type="match status" value="1"/>
</dbReference>
<dbReference type="Proteomes" id="UP000663586">
    <property type="component" value="Chromosome"/>
</dbReference>
<keyword evidence="2" id="KW-0902">Two-component regulatory system</keyword>
<keyword evidence="3" id="KW-0805">Transcription regulation</keyword>
<accession>A0A897MUD4</accession>
<keyword evidence="4" id="KW-0238">DNA-binding</keyword>
<dbReference type="PANTHER" id="PTHR48111:SF1">
    <property type="entry name" value="TWO-COMPONENT RESPONSE REGULATOR ORR33"/>
    <property type="match status" value="1"/>
</dbReference>
<dbReference type="SUPFAM" id="SSF52172">
    <property type="entry name" value="CheY-like"/>
    <property type="match status" value="1"/>
</dbReference>
<dbReference type="AlphaFoldDB" id="A0A897MUD4"/>
<dbReference type="Gene3D" id="3.40.50.2300">
    <property type="match status" value="1"/>
</dbReference>
<dbReference type="PANTHER" id="PTHR48111">
    <property type="entry name" value="REGULATOR OF RPOS"/>
    <property type="match status" value="1"/>
</dbReference>
<dbReference type="Pfam" id="PF08663">
    <property type="entry name" value="HalX"/>
    <property type="match status" value="1"/>
</dbReference>
<dbReference type="GO" id="GO:0006355">
    <property type="term" value="P:regulation of DNA-templated transcription"/>
    <property type="evidence" value="ECO:0007669"/>
    <property type="project" value="TreeGrafter"/>
</dbReference>
<evidence type="ECO:0000259" key="7">
    <source>
        <dbReference type="PROSITE" id="PS50110"/>
    </source>
</evidence>
<evidence type="ECO:0000256" key="3">
    <source>
        <dbReference type="ARBA" id="ARBA00023015"/>
    </source>
</evidence>
<evidence type="ECO:0000256" key="1">
    <source>
        <dbReference type="ARBA" id="ARBA00022553"/>
    </source>
</evidence>
<feature type="domain" description="Response regulatory" evidence="7">
    <location>
        <begin position="10"/>
        <end position="119"/>
    </location>
</feature>
<dbReference type="InterPro" id="IPR011006">
    <property type="entry name" value="CheY-like_superfamily"/>
</dbReference>
<dbReference type="GO" id="GO:0000976">
    <property type="term" value="F:transcription cis-regulatory region binding"/>
    <property type="evidence" value="ECO:0007669"/>
    <property type="project" value="TreeGrafter"/>
</dbReference>
<dbReference type="GO" id="GO:0032993">
    <property type="term" value="C:protein-DNA complex"/>
    <property type="evidence" value="ECO:0007669"/>
    <property type="project" value="TreeGrafter"/>
</dbReference>
<evidence type="ECO:0000313" key="9">
    <source>
        <dbReference type="Proteomes" id="UP000663586"/>
    </source>
</evidence>
<dbReference type="EMBL" id="CP064786">
    <property type="protein sequence ID" value="QSG02653.1"/>
    <property type="molecule type" value="Genomic_DNA"/>
</dbReference>
<reference evidence="8" key="1">
    <citation type="submission" date="2020-11" db="EMBL/GenBank/DDBJ databases">
        <title>Carbohydrate-dependent, anaerobic sulfur respiration: A novel catabolism in halophilic archaea.</title>
        <authorList>
            <person name="Sorokin D.Y."/>
            <person name="Messina E."/>
            <person name="Smedile F."/>
            <person name="La Cono V."/>
            <person name="Hallsworth J.E."/>
            <person name="Yakimov M.M."/>
        </authorList>
    </citation>
    <scope>NUCLEOTIDE SEQUENCE</scope>
    <source>
        <strain evidence="8">AArc-S</strain>
    </source>
</reference>
<dbReference type="InterPro" id="IPR039420">
    <property type="entry name" value="WalR-like"/>
</dbReference>
<gene>
    <name evidence="8" type="primary">cheY3</name>
    <name evidence="8" type="ORF">AArcS_1439</name>
</gene>
<feature type="modified residue" description="4-aspartylphosphate" evidence="6">
    <location>
        <position position="57"/>
    </location>
</feature>
<keyword evidence="1 6" id="KW-0597">Phosphoprotein</keyword>
<protein>
    <submittedName>
        <fullName evidence="8">Rec domain</fullName>
    </submittedName>
</protein>
<dbReference type="InterPro" id="IPR013971">
    <property type="entry name" value="HalX_domain"/>
</dbReference>
<keyword evidence="9" id="KW-1185">Reference proteome</keyword>
<evidence type="ECO:0000313" key="8">
    <source>
        <dbReference type="EMBL" id="QSG02653.1"/>
    </source>
</evidence>
<dbReference type="Pfam" id="PF00072">
    <property type="entry name" value="Response_reg"/>
    <property type="match status" value="1"/>
</dbReference>
<dbReference type="GO" id="GO:0005829">
    <property type="term" value="C:cytosol"/>
    <property type="evidence" value="ECO:0007669"/>
    <property type="project" value="TreeGrafter"/>
</dbReference>
<evidence type="ECO:0000256" key="4">
    <source>
        <dbReference type="ARBA" id="ARBA00023125"/>
    </source>
</evidence>
<name>A0A897MUD4_9EURY</name>
<organism evidence="8 9">
    <name type="scientific">Natranaeroarchaeum sulfidigenes</name>
    <dbReference type="NCBI Taxonomy" id="2784880"/>
    <lineage>
        <taxon>Archaea</taxon>
        <taxon>Methanobacteriati</taxon>
        <taxon>Methanobacteriota</taxon>
        <taxon>Stenosarchaea group</taxon>
        <taxon>Halobacteria</taxon>
        <taxon>Halobacteriales</taxon>
        <taxon>Natronoarchaeaceae</taxon>
        <taxon>Natranaeroarchaeum</taxon>
    </lineage>
</organism>
<dbReference type="GO" id="GO:0000156">
    <property type="term" value="F:phosphorelay response regulator activity"/>
    <property type="evidence" value="ECO:0007669"/>
    <property type="project" value="TreeGrafter"/>
</dbReference>
<sequence length="190" mass="21598">MAMDPAPGASILVVDDEERVADLYASHLADTYHVETAYSGSAALELIDDTFDVVLLDRRMPELTGDEVLDRIRSDGYEGKVVVVTATDPDFDILEMPFDEYVVKPVTGETIGKVVETQLLLDSYEMRLNEYFRIKSKLSALERTKSQFELEEDDRYEELTVLATSIRDDLEEMLAEHDELGFADREFLDE</sequence>
<dbReference type="InterPro" id="IPR001789">
    <property type="entry name" value="Sig_transdc_resp-reg_receiver"/>
</dbReference>
<proteinExistence type="predicted"/>
<evidence type="ECO:0000256" key="5">
    <source>
        <dbReference type="ARBA" id="ARBA00023163"/>
    </source>
</evidence>
<evidence type="ECO:0000256" key="2">
    <source>
        <dbReference type="ARBA" id="ARBA00023012"/>
    </source>
</evidence>